<proteinExistence type="inferred from homology"/>
<dbReference type="AlphaFoldDB" id="A0A2T3NI05"/>
<dbReference type="Pfam" id="PF25917">
    <property type="entry name" value="BSH_RND"/>
    <property type="match status" value="1"/>
</dbReference>
<dbReference type="SUPFAM" id="SSF111369">
    <property type="entry name" value="HlyD-like secretion proteins"/>
    <property type="match status" value="2"/>
</dbReference>
<gene>
    <name evidence="3" type="ORF">C9J01_09570</name>
</gene>
<name>A0A2T3NI05_9GAMM</name>
<dbReference type="InterPro" id="IPR058625">
    <property type="entry name" value="MdtA-like_BSH"/>
</dbReference>
<evidence type="ECO:0000313" key="4">
    <source>
        <dbReference type="Proteomes" id="UP000241346"/>
    </source>
</evidence>
<feature type="domain" description="Multidrug resistance protein MdtA-like barrel-sandwich hybrid" evidence="2">
    <location>
        <begin position="44"/>
        <end position="222"/>
    </location>
</feature>
<dbReference type="Proteomes" id="UP000241346">
    <property type="component" value="Unassembled WGS sequence"/>
</dbReference>
<dbReference type="PANTHER" id="PTHR30367:SF6">
    <property type="entry name" value="SECRETION PROTEIN-RELATED"/>
    <property type="match status" value="1"/>
</dbReference>
<protein>
    <submittedName>
        <fullName evidence="3">Multidrug transporter</fullName>
    </submittedName>
</protein>
<evidence type="ECO:0000259" key="2">
    <source>
        <dbReference type="Pfam" id="PF25917"/>
    </source>
</evidence>
<dbReference type="OrthoDB" id="8958519at2"/>
<dbReference type="Gene3D" id="2.40.50.100">
    <property type="match status" value="1"/>
</dbReference>
<comment type="similarity">
    <text evidence="1">Belongs to the membrane fusion protein (MFP) (TC 8.A.1) family.</text>
</comment>
<dbReference type="EMBL" id="PYMB01000002">
    <property type="protein sequence ID" value="PSW14658.1"/>
    <property type="molecule type" value="Genomic_DNA"/>
</dbReference>
<reference evidence="3 4" key="1">
    <citation type="submission" date="2018-03" db="EMBL/GenBank/DDBJ databases">
        <title>Whole genome sequencing of Histamine producing bacteria.</title>
        <authorList>
            <person name="Butler K."/>
        </authorList>
    </citation>
    <scope>NUCLEOTIDE SEQUENCE [LARGE SCALE GENOMIC DNA]</scope>
    <source>
        <strain evidence="3 4">DSM 19138</strain>
    </source>
</reference>
<organism evidence="3 4">
    <name type="scientific">Photobacterium rosenbergii</name>
    <dbReference type="NCBI Taxonomy" id="294936"/>
    <lineage>
        <taxon>Bacteria</taxon>
        <taxon>Pseudomonadati</taxon>
        <taxon>Pseudomonadota</taxon>
        <taxon>Gammaproteobacteria</taxon>
        <taxon>Vibrionales</taxon>
        <taxon>Vibrionaceae</taxon>
        <taxon>Photobacterium</taxon>
    </lineage>
</organism>
<comment type="caution">
    <text evidence="3">The sequence shown here is derived from an EMBL/GenBank/DDBJ whole genome shotgun (WGS) entry which is preliminary data.</text>
</comment>
<evidence type="ECO:0000256" key="1">
    <source>
        <dbReference type="ARBA" id="ARBA00009477"/>
    </source>
</evidence>
<dbReference type="Gene3D" id="2.40.30.170">
    <property type="match status" value="1"/>
</dbReference>
<evidence type="ECO:0000313" key="3">
    <source>
        <dbReference type="EMBL" id="PSW14658.1"/>
    </source>
</evidence>
<accession>A0A2T3NI05</accession>
<dbReference type="InterPro" id="IPR050393">
    <property type="entry name" value="MFP_Efflux_Pump"/>
</dbReference>
<dbReference type="PANTHER" id="PTHR30367">
    <property type="entry name" value="P-HYDROXYBENZOIC ACID EFFLUX PUMP SUBUNIT AAEA-RELATED"/>
    <property type="match status" value="1"/>
</dbReference>
<dbReference type="RefSeq" id="WP_107297898.1">
    <property type="nucleotide sequence ID" value="NZ_PYMB01000002.1"/>
</dbReference>
<sequence>MNADKQFRIWMRTLIVLFIVLFAYVITADRYAPITTEGRVQGYVVQVAPEVSGKITQVLVVNNQQVRAGDPLFNIDDRKYQIELEKAKLSLKSAYEKEATLYSQREAALANISRAEANYINSHREYLRLQKLSNRKVISQSQLDNAQAQDRVAKATLLAEEQNLKVIESQLGRAKGESTAVLTARNQVERAELDLSNTVVVAPSDGVVTNLQLEEGTTANVNSPLLTFVPSGSLWLAADFREKSVAAINQHYSALVAFDANPGEVYPFSISSRDYGVAAAQQRPDGFLTEVASNNRWVRDAQRTRINLTTDKPLPQSLFVGSRATVVVYPQTDSFWATMARVQIKLASWFHFIY</sequence>